<keyword evidence="5 10" id="KW-0479">Metal-binding</keyword>
<dbReference type="PANTHER" id="PTHR30040:SF2">
    <property type="entry name" value="FAD:PROTEIN FMN TRANSFERASE"/>
    <property type="match status" value="1"/>
</dbReference>
<keyword evidence="6 10" id="KW-0274">FAD</keyword>
<dbReference type="SUPFAM" id="SSF143631">
    <property type="entry name" value="ApbE-like"/>
    <property type="match status" value="1"/>
</dbReference>
<keyword evidence="7 10" id="KW-0460">Magnesium</keyword>
<dbReference type="Gene3D" id="3.10.520.10">
    <property type="entry name" value="ApbE-like domains"/>
    <property type="match status" value="1"/>
</dbReference>
<keyword evidence="12" id="KW-0472">Membrane</keyword>
<comment type="subcellular location">
    <subcellularLocation>
        <location evidence="12">Cell inner membrane</location>
        <topology evidence="12">Lipid-anchor</topology>
        <orientation evidence="12">Periplasmic side</orientation>
    </subcellularLocation>
</comment>
<feature type="binding site" evidence="11">
    <location>
        <position position="178"/>
    </location>
    <ligand>
        <name>Mg(2+)</name>
        <dbReference type="ChEBI" id="CHEBI:18420"/>
    </ligand>
</feature>
<keyword evidence="12 13" id="KW-0449">Lipoprotein</keyword>
<comment type="function">
    <text evidence="12">Flavin transferase that catalyzes the transfer of the FMN moiety of FAD and its covalent binding to the hydroxyl group of a threonine residue in a target flavoprotein.</text>
</comment>
<dbReference type="PIRSF" id="PIRSF006268">
    <property type="entry name" value="ApbE"/>
    <property type="match status" value="1"/>
</dbReference>
<dbReference type="Proteomes" id="UP000001208">
    <property type="component" value="Chromosome"/>
</dbReference>
<evidence type="ECO:0000256" key="6">
    <source>
        <dbReference type="ARBA" id="ARBA00022827"/>
    </source>
</evidence>
<evidence type="ECO:0000313" key="14">
    <source>
        <dbReference type="Proteomes" id="UP000001208"/>
    </source>
</evidence>
<dbReference type="GO" id="GO:0046872">
    <property type="term" value="F:metal ion binding"/>
    <property type="evidence" value="ECO:0007669"/>
    <property type="project" value="UniProtKB-UniRule"/>
</dbReference>
<dbReference type="PROSITE" id="PS51257">
    <property type="entry name" value="PROKAR_LIPOPROTEIN"/>
    <property type="match status" value="1"/>
</dbReference>
<dbReference type="GO" id="GO:0005886">
    <property type="term" value="C:plasma membrane"/>
    <property type="evidence" value="ECO:0007669"/>
    <property type="project" value="UniProtKB-SubCell"/>
</dbReference>
<accession>B3QTB6</accession>
<keyword evidence="3 10" id="KW-0285">Flavoprotein</keyword>
<dbReference type="GO" id="GO:0016740">
    <property type="term" value="F:transferase activity"/>
    <property type="evidence" value="ECO:0007669"/>
    <property type="project" value="UniProtKB-UniRule"/>
</dbReference>
<dbReference type="HOGENOM" id="CLU_044403_5_1_10"/>
<keyword evidence="12" id="KW-0997">Cell inner membrane</keyword>
<evidence type="ECO:0000256" key="11">
    <source>
        <dbReference type="PIRSR" id="PIRSR006268-2"/>
    </source>
</evidence>
<evidence type="ECO:0000256" key="10">
    <source>
        <dbReference type="PIRNR" id="PIRNR006268"/>
    </source>
</evidence>
<comment type="similarity">
    <text evidence="10 12">Belongs to the ApbE family.</text>
</comment>
<protein>
    <recommendedName>
        <fullName evidence="2 10">FAD:protein FMN transferase</fullName>
        <ecNumber evidence="1 10">2.7.1.180</ecNumber>
    </recommendedName>
    <alternativeName>
        <fullName evidence="8 10">Flavin transferase</fullName>
    </alternativeName>
</protein>
<name>B3QTB6_CHLT3</name>
<dbReference type="PANTHER" id="PTHR30040">
    <property type="entry name" value="THIAMINE BIOSYNTHESIS LIPOPROTEIN APBE"/>
    <property type="match status" value="1"/>
</dbReference>
<evidence type="ECO:0000256" key="9">
    <source>
        <dbReference type="ARBA" id="ARBA00048540"/>
    </source>
</evidence>
<dbReference type="InterPro" id="IPR003374">
    <property type="entry name" value="ApbE-like_sf"/>
</dbReference>
<keyword evidence="4 10" id="KW-0808">Transferase</keyword>
<keyword evidence="14" id="KW-1185">Reference proteome</keyword>
<evidence type="ECO:0000313" key="13">
    <source>
        <dbReference type="EMBL" id="ACF14215.1"/>
    </source>
</evidence>
<comment type="catalytic activity">
    <reaction evidence="9 10 12">
        <text>L-threonyl-[protein] + FAD = FMN-L-threonyl-[protein] + AMP + H(+)</text>
        <dbReference type="Rhea" id="RHEA:36847"/>
        <dbReference type="Rhea" id="RHEA-COMP:11060"/>
        <dbReference type="Rhea" id="RHEA-COMP:11061"/>
        <dbReference type="ChEBI" id="CHEBI:15378"/>
        <dbReference type="ChEBI" id="CHEBI:30013"/>
        <dbReference type="ChEBI" id="CHEBI:57692"/>
        <dbReference type="ChEBI" id="CHEBI:74257"/>
        <dbReference type="ChEBI" id="CHEBI:456215"/>
        <dbReference type="EC" id="2.7.1.180"/>
    </reaction>
</comment>
<feature type="binding site" evidence="11">
    <location>
        <position position="290"/>
    </location>
    <ligand>
        <name>Mg(2+)</name>
        <dbReference type="ChEBI" id="CHEBI:18420"/>
    </ligand>
</feature>
<feature type="binding site" evidence="11">
    <location>
        <position position="294"/>
    </location>
    <ligand>
        <name>Mg(2+)</name>
        <dbReference type="ChEBI" id="CHEBI:18420"/>
    </ligand>
</feature>
<evidence type="ECO:0000256" key="5">
    <source>
        <dbReference type="ARBA" id="ARBA00022723"/>
    </source>
</evidence>
<reference evidence="13 14" key="1">
    <citation type="submission" date="2008-06" db="EMBL/GenBank/DDBJ databases">
        <title>Complete sequence of Chloroherpeton thalassium ATCC 35110.</title>
        <authorList>
            <consortium name="US DOE Joint Genome Institute"/>
            <person name="Lucas S."/>
            <person name="Copeland A."/>
            <person name="Lapidus A."/>
            <person name="Glavina del Rio T."/>
            <person name="Dalin E."/>
            <person name="Tice H."/>
            <person name="Bruce D."/>
            <person name="Goodwin L."/>
            <person name="Pitluck S."/>
            <person name="Schmutz J."/>
            <person name="Larimer F."/>
            <person name="Land M."/>
            <person name="Hauser L."/>
            <person name="Kyrpides N."/>
            <person name="Mikhailova N."/>
            <person name="Liu Z."/>
            <person name="Li T."/>
            <person name="Zhao F."/>
            <person name="Overmann J."/>
            <person name="Bryant D.A."/>
            <person name="Richardson P."/>
        </authorList>
    </citation>
    <scope>NUCLEOTIDE SEQUENCE [LARGE SCALE GENOMIC DNA]</scope>
    <source>
        <strain evidence="14">ATCC 35110 / GB-78</strain>
    </source>
</reference>
<dbReference type="STRING" id="517418.Ctha_1758"/>
<comment type="cofactor">
    <cofactor evidence="11">
        <name>Mg(2+)</name>
        <dbReference type="ChEBI" id="CHEBI:18420"/>
    </cofactor>
    <cofactor evidence="11">
        <name>Mn(2+)</name>
        <dbReference type="ChEBI" id="CHEBI:29035"/>
    </cofactor>
    <text evidence="11">Magnesium. Can also use manganese.</text>
</comment>
<evidence type="ECO:0000256" key="7">
    <source>
        <dbReference type="ARBA" id="ARBA00022842"/>
    </source>
</evidence>
<dbReference type="OrthoDB" id="9778595at2"/>
<evidence type="ECO:0000256" key="12">
    <source>
        <dbReference type="RuleBase" id="RU363002"/>
    </source>
</evidence>
<evidence type="ECO:0000256" key="4">
    <source>
        <dbReference type="ARBA" id="ARBA00022679"/>
    </source>
</evidence>
<gene>
    <name evidence="13" type="ordered locus">Ctha_1758</name>
</gene>
<evidence type="ECO:0000256" key="2">
    <source>
        <dbReference type="ARBA" id="ARBA00016337"/>
    </source>
</evidence>
<evidence type="ECO:0000256" key="8">
    <source>
        <dbReference type="ARBA" id="ARBA00031306"/>
    </source>
</evidence>
<dbReference type="AlphaFoldDB" id="B3QTB6"/>
<dbReference type="Pfam" id="PF02424">
    <property type="entry name" value="ApbE"/>
    <property type="match status" value="1"/>
</dbReference>
<dbReference type="EC" id="2.7.1.180" evidence="1 10"/>
<keyword evidence="12" id="KW-1003">Cell membrane</keyword>
<evidence type="ECO:0000256" key="3">
    <source>
        <dbReference type="ARBA" id="ARBA00022630"/>
    </source>
</evidence>
<organism evidence="13 14">
    <name type="scientific">Chloroherpeton thalassium (strain ATCC 35110 / GB-78)</name>
    <dbReference type="NCBI Taxonomy" id="517418"/>
    <lineage>
        <taxon>Bacteria</taxon>
        <taxon>Pseudomonadati</taxon>
        <taxon>Chlorobiota</taxon>
        <taxon>Chlorobiia</taxon>
        <taxon>Chlorobiales</taxon>
        <taxon>Chloroherpetonaceae</taxon>
        <taxon>Chloroherpeton</taxon>
    </lineage>
</organism>
<proteinExistence type="inferred from homology"/>
<sequence length="339" mass="37618">MNRKLIFIATFLPVLLLVFSCSSETYKMYEQEKILMGTLFKIKAYYNTKDFSRAQLDSIAALSFAEVDRLEQDMSEWKPESPISMAATFSGEKPVKITPEIREVVDMALAISERTSGAFDISFKPLGQLWNVKQRTVPPTKAEIDSAAKLVNFKNIVLQPDSLTLFLKQKGMRIGLGGIAKGYAAKKAGEVLENAGIENYILNAGGDLYFSGSKNGTLWTSGIKDPDGESAPVMTFEIRKKLGIATSGDYENFFMYQGEKYHHIIDLRTGFPAKGLKSVTVFSEDPTLADAYATAFFILGYKPALQIVKQLPGLAFVMIDTENQILKSPNVAEFISEFE</sequence>
<dbReference type="eggNOG" id="COG1477">
    <property type="taxonomic scope" value="Bacteria"/>
</dbReference>
<dbReference type="KEGG" id="cts:Ctha_1758"/>
<evidence type="ECO:0000256" key="1">
    <source>
        <dbReference type="ARBA" id="ARBA00011955"/>
    </source>
</evidence>
<dbReference type="InterPro" id="IPR024932">
    <property type="entry name" value="ApbE"/>
</dbReference>
<dbReference type="EMBL" id="CP001100">
    <property type="protein sequence ID" value="ACF14215.1"/>
    <property type="molecule type" value="Genomic_DNA"/>
</dbReference>